<dbReference type="GO" id="GO:0003676">
    <property type="term" value="F:nucleic acid binding"/>
    <property type="evidence" value="ECO:0007669"/>
    <property type="project" value="InterPro"/>
</dbReference>
<sequence>MAANMSYTPNDLWIADSGASHHMTPNVHQLQASAPYSSEDKITIGNGEGLSIDHIGHSTLSALPGTLHLNRVYHVPKLAANLLSVYQLCKDNNCSVIFDEYHIYVQDKQTHRILYKGQSDKGLYPIPQVHPQPSQIHKSPLDSSISVIANKDAAKDKASSLPPTQGNSRPHALLGQQVKTKLWHLRLGHSSNDVLHHMLKVSNIPLSVDSTTEMCDSCLQGKMHKLPFSSSSTTSLRPFTKLHTDVWGPSNVAALGGYRYFLTIIDDCTRYMWVFPLINKSEVSSVFIKFHAYIVTHYQARVQFLQSDGGGEYISHMFKSFLASKGILHQLSCPYTPQQNGLAERKNRHLIETTLALLTTAGLSLPFWFYAVTHAAFLINRMSSRVLNMLSPYYKLFGGHPDLLSLKIFGSAVYPLLRPYNAHKLEPRSHQCIFLGYSMGYKGVLCYDLRTHKVLISRHVIHNKDVFPCKSTQVSTQNQNQSSLSTSTSHSPPVAVILASMPQASPSIHVLHSSTSFPNSSSFSRSPVHDTQMLPVFTEAQLEVLLPLESASLIDNSGPLPAQVHPASSINNHPMQTRSKSGIVQSKQFPEFSSFHTQLTSISEPDTPSHFKQALGHPAWKQAMTEEIQALDQQGTWTLVPSPPNTNIVGCKWIFKIKKNADGTISRYKARLVAQGFSQEYGLDYEETFSPVVRPTTVRLILALAVNFQWELRQLDVKNAFLHGELQEEVFMKQPQGFVDSQYPNHVCKLQKSLYGLKQAPRAWNAKFTGYLPTLGFSVSHSDPSLFVKKTEVAVVILLLYVDDIIITGSDPSLVTSVIQALSEVFELKDLGKLKYVLGLEVQYHSGGKIFVNQARYARDLIKKASMDTCKPCSTPSKPHHQVLKDEGTPLSNPTLFRSIVGALQYLTFIRPDIAFAVNTVCQFMHSPTDVHLSLVKRIIRYLQGTLQFGVTFSPGSMVLSGFCDADWAGDPNTRRSTTGYVVFLGSNPISWSSKKQASVSRSSTEAEYRALAHCAADISWIRQVLCDLHMIVPEAPLLHSDNLSALALSANPVFHSRIKHLDVDFHFIRERVQSKDLIVQYVPTYEQVADILTKGLHSPIFLKHCSNLSLGSSPAELEGGC</sequence>
<dbReference type="InterPro" id="IPR043502">
    <property type="entry name" value="DNA/RNA_pol_sf"/>
</dbReference>
<dbReference type="InterPro" id="IPR013103">
    <property type="entry name" value="RVT_2"/>
</dbReference>
<dbReference type="InterPro" id="IPR025724">
    <property type="entry name" value="GAG-pre-integrase_dom"/>
</dbReference>
<dbReference type="CDD" id="cd09272">
    <property type="entry name" value="RNase_HI_RT_Ty1"/>
    <property type="match status" value="1"/>
</dbReference>
<dbReference type="EMBL" id="JAJFAZ020000008">
    <property type="protein sequence ID" value="KAI5313923.1"/>
    <property type="molecule type" value="Genomic_DNA"/>
</dbReference>
<dbReference type="InterPro" id="IPR057670">
    <property type="entry name" value="SH3_retrovirus"/>
</dbReference>
<dbReference type="InterPro" id="IPR001584">
    <property type="entry name" value="Integrase_cat-core"/>
</dbReference>
<organism evidence="3 4">
    <name type="scientific">Prunus dulcis</name>
    <name type="common">Almond</name>
    <name type="synonym">Amygdalus dulcis</name>
    <dbReference type="NCBI Taxonomy" id="3755"/>
    <lineage>
        <taxon>Eukaryota</taxon>
        <taxon>Viridiplantae</taxon>
        <taxon>Streptophyta</taxon>
        <taxon>Embryophyta</taxon>
        <taxon>Tracheophyta</taxon>
        <taxon>Spermatophyta</taxon>
        <taxon>Magnoliopsida</taxon>
        <taxon>eudicotyledons</taxon>
        <taxon>Gunneridae</taxon>
        <taxon>Pentapetalae</taxon>
        <taxon>rosids</taxon>
        <taxon>fabids</taxon>
        <taxon>Rosales</taxon>
        <taxon>Rosaceae</taxon>
        <taxon>Amygdaloideae</taxon>
        <taxon>Amygdaleae</taxon>
        <taxon>Prunus</taxon>
    </lineage>
</organism>
<proteinExistence type="predicted"/>
<evidence type="ECO:0000259" key="2">
    <source>
        <dbReference type="PROSITE" id="PS50994"/>
    </source>
</evidence>
<evidence type="ECO:0000256" key="1">
    <source>
        <dbReference type="ARBA" id="ARBA00022750"/>
    </source>
</evidence>
<keyword evidence="1" id="KW-0378">Hydrolase</keyword>
<name>A0AAD4UWH1_PRUDU</name>
<dbReference type="Pfam" id="PF13976">
    <property type="entry name" value="gag_pre-integrs"/>
    <property type="match status" value="1"/>
</dbReference>
<dbReference type="GO" id="GO:0004190">
    <property type="term" value="F:aspartic-type endopeptidase activity"/>
    <property type="evidence" value="ECO:0007669"/>
    <property type="project" value="UniProtKB-KW"/>
</dbReference>
<dbReference type="PROSITE" id="PS50994">
    <property type="entry name" value="INTEGRASE"/>
    <property type="match status" value="1"/>
</dbReference>
<dbReference type="Pfam" id="PF25597">
    <property type="entry name" value="SH3_retrovirus"/>
    <property type="match status" value="1"/>
</dbReference>
<dbReference type="SUPFAM" id="SSF53098">
    <property type="entry name" value="Ribonuclease H-like"/>
    <property type="match status" value="1"/>
</dbReference>
<dbReference type="Pfam" id="PF07727">
    <property type="entry name" value="RVT_2"/>
    <property type="match status" value="1"/>
</dbReference>
<dbReference type="Pfam" id="PF22936">
    <property type="entry name" value="Pol_BBD"/>
    <property type="match status" value="1"/>
</dbReference>
<dbReference type="GO" id="GO:0015074">
    <property type="term" value="P:DNA integration"/>
    <property type="evidence" value="ECO:0007669"/>
    <property type="project" value="InterPro"/>
</dbReference>
<gene>
    <name evidence="3" type="ORF">L3X38_043099</name>
</gene>
<dbReference type="Pfam" id="PF00665">
    <property type="entry name" value="rve"/>
    <property type="match status" value="1"/>
</dbReference>
<dbReference type="PANTHER" id="PTHR11439:SF455">
    <property type="entry name" value="RLK (RECEPTOR-LIKE PROTEIN KINASE) 8, PUTATIVE-RELATED"/>
    <property type="match status" value="1"/>
</dbReference>
<dbReference type="InterPro" id="IPR012337">
    <property type="entry name" value="RNaseH-like_sf"/>
</dbReference>
<dbReference type="AlphaFoldDB" id="A0AAD4UWH1"/>
<feature type="domain" description="Integrase catalytic" evidence="2">
    <location>
        <begin position="234"/>
        <end position="400"/>
    </location>
</feature>
<accession>A0AAD4UWH1</accession>
<dbReference type="InterPro" id="IPR054722">
    <property type="entry name" value="PolX-like_BBD"/>
</dbReference>
<keyword evidence="4" id="KW-1185">Reference proteome</keyword>
<keyword evidence="1" id="KW-0064">Aspartyl protease</keyword>
<dbReference type="Gene3D" id="3.30.420.10">
    <property type="entry name" value="Ribonuclease H-like superfamily/Ribonuclease H"/>
    <property type="match status" value="1"/>
</dbReference>
<keyword evidence="1" id="KW-0645">Protease</keyword>
<comment type="caution">
    <text evidence="3">The sequence shown here is derived from an EMBL/GenBank/DDBJ whole genome shotgun (WGS) entry which is preliminary data.</text>
</comment>
<dbReference type="Proteomes" id="UP001054821">
    <property type="component" value="Chromosome 8"/>
</dbReference>
<dbReference type="InterPro" id="IPR036397">
    <property type="entry name" value="RNaseH_sf"/>
</dbReference>
<dbReference type="SUPFAM" id="SSF56672">
    <property type="entry name" value="DNA/RNA polymerases"/>
    <property type="match status" value="1"/>
</dbReference>
<evidence type="ECO:0000313" key="3">
    <source>
        <dbReference type="EMBL" id="KAI5313923.1"/>
    </source>
</evidence>
<evidence type="ECO:0000313" key="4">
    <source>
        <dbReference type="Proteomes" id="UP001054821"/>
    </source>
</evidence>
<reference evidence="3 4" key="1">
    <citation type="journal article" date="2022" name="G3 (Bethesda)">
        <title>Whole-genome sequence and methylome profiling of the almond [Prunus dulcis (Mill.) D.A. Webb] cultivar 'Nonpareil'.</title>
        <authorList>
            <person name="D'Amico-Willman K.M."/>
            <person name="Ouma W.Z."/>
            <person name="Meulia T."/>
            <person name="Sideli G.M."/>
            <person name="Gradziel T.M."/>
            <person name="Fresnedo-Ramirez J."/>
        </authorList>
    </citation>
    <scope>NUCLEOTIDE SEQUENCE [LARGE SCALE GENOMIC DNA]</scope>
    <source>
        <strain evidence="3">Clone GOH B32 T37-40</strain>
    </source>
</reference>
<protein>
    <recommendedName>
        <fullName evidence="2">Integrase catalytic domain-containing protein</fullName>
    </recommendedName>
</protein>
<dbReference type="PANTHER" id="PTHR11439">
    <property type="entry name" value="GAG-POL-RELATED RETROTRANSPOSON"/>
    <property type="match status" value="1"/>
</dbReference>